<reference evidence="1 2" key="1">
    <citation type="submission" date="2018-04" db="EMBL/GenBank/DDBJ databases">
        <title>Flavobacterium sp. nov., isolated from glacier ice.</title>
        <authorList>
            <person name="Liu Q."/>
            <person name="Xin Y.-H."/>
        </authorList>
    </citation>
    <scope>NUCLEOTIDE SEQUENCE [LARGE SCALE GENOMIC DNA]</scope>
    <source>
        <strain evidence="1 2">RB1R5</strain>
    </source>
</reference>
<dbReference type="EMBL" id="QCZI01000016">
    <property type="protein sequence ID" value="PWA04292.1"/>
    <property type="molecule type" value="Genomic_DNA"/>
</dbReference>
<name>A0A2U1JGP0_9FLAO</name>
<proteinExistence type="predicted"/>
<dbReference type="AlphaFoldDB" id="A0A2U1JGP0"/>
<accession>A0A2U1JGP0</accession>
<dbReference type="OrthoDB" id="5952844at2"/>
<evidence type="ECO:0000313" key="1">
    <source>
        <dbReference type="EMBL" id="PWA04292.1"/>
    </source>
</evidence>
<sequence length="159" mass="18360">MPIDNLGKIHFTEEEIHAVNQALNLINTTLLGLAENLTAAERSKYGKVGAKNTLLIDKAMDYHRSQPDLQSPEVDWQEFELDYADRIQASQMLSQTKSIEQLLLNIKILRDHDNHTDALRDYQYAKYKNRFTNQAGYETKIDQMKVFFPKTGKTKKSNL</sequence>
<dbReference type="RefSeq" id="WP_116725568.1">
    <property type="nucleotide sequence ID" value="NZ_QCZI01000016.1"/>
</dbReference>
<organism evidence="1 2">
    <name type="scientific">Flavobacterium psychrotolerans</name>
    <dbReference type="NCBI Taxonomy" id="2169410"/>
    <lineage>
        <taxon>Bacteria</taxon>
        <taxon>Pseudomonadati</taxon>
        <taxon>Bacteroidota</taxon>
        <taxon>Flavobacteriia</taxon>
        <taxon>Flavobacteriales</taxon>
        <taxon>Flavobacteriaceae</taxon>
        <taxon>Flavobacterium</taxon>
    </lineage>
</organism>
<protein>
    <submittedName>
        <fullName evidence="1">Uncharacterized protein</fullName>
    </submittedName>
</protein>
<evidence type="ECO:0000313" key="2">
    <source>
        <dbReference type="Proteomes" id="UP000245449"/>
    </source>
</evidence>
<gene>
    <name evidence="1" type="ORF">DB895_11785</name>
</gene>
<comment type="caution">
    <text evidence="1">The sequence shown here is derived from an EMBL/GenBank/DDBJ whole genome shotgun (WGS) entry which is preliminary data.</text>
</comment>
<dbReference type="Proteomes" id="UP000245449">
    <property type="component" value="Unassembled WGS sequence"/>
</dbReference>
<keyword evidence="2" id="KW-1185">Reference proteome</keyword>